<dbReference type="Gene3D" id="3.90.470.20">
    <property type="entry name" value="4'-phosphopantetheinyl transferase domain"/>
    <property type="match status" value="1"/>
</dbReference>
<dbReference type="GO" id="GO:0016740">
    <property type="term" value="F:transferase activity"/>
    <property type="evidence" value="ECO:0007669"/>
    <property type="project" value="UniProtKB-KW"/>
</dbReference>
<dbReference type="RefSeq" id="WP_344380886.1">
    <property type="nucleotide sequence ID" value="NZ_BAAASQ010000057.1"/>
</dbReference>
<evidence type="ECO:0000313" key="4">
    <source>
        <dbReference type="Proteomes" id="UP001595834"/>
    </source>
</evidence>
<keyword evidence="4" id="KW-1185">Reference proteome</keyword>
<protein>
    <submittedName>
        <fullName evidence="3">4'-phosphopantetheinyl transferase superfamily protein</fullName>
    </submittedName>
</protein>
<feature type="domain" description="4'-phosphopantetheinyl transferase" evidence="2">
    <location>
        <begin position="12"/>
        <end position="128"/>
    </location>
</feature>
<dbReference type="Proteomes" id="UP001595834">
    <property type="component" value="Unassembled WGS sequence"/>
</dbReference>
<keyword evidence="1 3" id="KW-0808">Transferase</keyword>
<dbReference type="EMBL" id="JBHSIZ010000033">
    <property type="protein sequence ID" value="MFC4959695.1"/>
    <property type="molecule type" value="Genomic_DNA"/>
</dbReference>
<name>A0ABV9UR69_9ACTN</name>
<proteinExistence type="predicted"/>
<reference evidence="4" key="1">
    <citation type="journal article" date="2019" name="Int. J. Syst. Evol. Microbiol.">
        <title>The Global Catalogue of Microorganisms (GCM) 10K type strain sequencing project: providing services to taxonomists for standard genome sequencing and annotation.</title>
        <authorList>
            <consortium name="The Broad Institute Genomics Platform"/>
            <consortium name="The Broad Institute Genome Sequencing Center for Infectious Disease"/>
            <person name="Wu L."/>
            <person name="Ma J."/>
        </authorList>
    </citation>
    <scope>NUCLEOTIDE SEQUENCE [LARGE SCALE GENOMIC DNA]</scope>
    <source>
        <strain evidence="4">CCM 7224</strain>
    </source>
</reference>
<dbReference type="InterPro" id="IPR037143">
    <property type="entry name" value="4-PPantetheinyl_Trfase_dom_sf"/>
</dbReference>
<sequence>MSSAPLSPAPRVAVDLVLLSRAEELLAPQRRPVLERMLGPGELAGCTRQGRLDASAVAGVLAVKEAVFKLFHVRDRPVPWRSIEVASGPGSWPEVHLRGAAAQLAGAARLDSEISVSLAHDGGYAVAVAAAVHTAEGYSQ</sequence>
<dbReference type="Pfam" id="PF01648">
    <property type="entry name" value="ACPS"/>
    <property type="match status" value="1"/>
</dbReference>
<gene>
    <name evidence="3" type="ORF">ACFPFX_25725</name>
</gene>
<evidence type="ECO:0000259" key="2">
    <source>
        <dbReference type="Pfam" id="PF01648"/>
    </source>
</evidence>
<comment type="caution">
    <text evidence="3">The sequence shown here is derived from an EMBL/GenBank/DDBJ whole genome shotgun (WGS) entry which is preliminary data.</text>
</comment>
<accession>A0ABV9UR69</accession>
<evidence type="ECO:0000256" key="1">
    <source>
        <dbReference type="ARBA" id="ARBA00022679"/>
    </source>
</evidence>
<evidence type="ECO:0000313" key="3">
    <source>
        <dbReference type="EMBL" id="MFC4959695.1"/>
    </source>
</evidence>
<organism evidence="3 4">
    <name type="scientific">Streptomyces mauvecolor</name>
    <dbReference type="NCBI Taxonomy" id="58345"/>
    <lineage>
        <taxon>Bacteria</taxon>
        <taxon>Bacillati</taxon>
        <taxon>Actinomycetota</taxon>
        <taxon>Actinomycetes</taxon>
        <taxon>Kitasatosporales</taxon>
        <taxon>Streptomycetaceae</taxon>
        <taxon>Streptomyces</taxon>
    </lineage>
</organism>
<dbReference type="InterPro" id="IPR008278">
    <property type="entry name" value="4-PPantetheinyl_Trfase_dom"/>
</dbReference>
<dbReference type="SUPFAM" id="SSF56214">
    <property type="entry name" value="4'-phosphopantetheinyl transferase"/>
    <property type="match status" value="1"/>
</dbReference>